<evidence type="ECO:0000256" key="4">
    <source>
        <dbReference type="ARBA" id="ARBA00022777"/>
    </source>
</evidence>
<dbReference type="InterPro" id="IPR004625">
    <property type="entry name" value="PyrdxlKinase"/>
</dbReference>
<dbReference type="Pfam" id="PF08543">
    <property type="entry name" value="Phos_pyr_kin"/>
    <property type="match status" value="1"/>
</dbReference>
<dbReference type="SUPFAM" id="SSF53613">
    <property type="entry name" value="Ribokinase-like"/>
    <property type="match status" value="1"/>
</dbReference>
<evidence type="ECO:0000259" key="6">
    <source>
        <dbReference type="Pfam" id="PF08543"/>
    </source>
</evidence>
<sequence length="284" mass="31239">MPKTAPLIVAQDLSAIGSLSLQVALPILAAFNLPQAVLPTKLLSTQTEGFATPVQVDLNHWLPQVFTHWQQQQLTFSGLLIGYLGRTDLMTTMQQLIRQQVLPLIVVDPVMADQNALYPGLPKDYPQALTQLLTYATVVTPNLTEAQLLTGISVSAQPTLAEQYHLLKVLEHKLPKNGHAVITSVTRRQQVGCIWLVNDQVNYFGQAQLTGHFFGSGDVFTALLTGFLHYEKTFSQAVKNAISCTFLALQQTANSQQERRYGICLGDVLVALGQYQKSGKLLTK</sequence>
<evidence type="ECO:0000313" key="7">
    <source>
        <dbReference type="EMBL" id="MFC6171072.1"/>
    </source>
</evidence>
<evidence type="ECO:0000313" key="8">
    <source>
        <dbReference type="Proteomes" id="UP001596289"/>
    </source>
</evidence>
<evidence type="ECO:0000256" key="5">
    <source>
        <dbReference type="ARBA" id="ARBA00022840"/>
    </source>
</evidence>
<keyword evidence="2" id="KW-0808">Transferase</keyword>
<evidence type="ECO:0000256" key="1">
    <source>
        <dbReference type="ARBA" id="ARBA00012104"/>
    </source>
</evidence>
<dbReference type="GO" id="GO:0016301">
    <property type="term" value="F:kinase activity"/>
    <property type="evidence" value="ECO:0007669"/>
    <property type="project" value="UniProtKB-KW"/>
</dbReference>
<dbReference type="RefSeq" id="WP_125554115.1">
    <property type="nucleotide sequence ID" value="NZ_JBHSSL010000090.1"/>
</dbReference>
<keyword evidence="8" id="KW-1185">Reference proteome</keyword>
<accession>A0ABW1REK2</accession>
<evidence type="ECO:0000256" key="3">
    <source>
        <dbReference type="ARBA" id="ARBA00022741"/>
    </source>
</evidence>
<comment type="caution">
    <text evidence="7">The sequence shown here is derived from an EMBL/GenBank/DDBJ whole genome shotgun (WGS) entry which is preliminary data.</text>
</comment>
<protein>
    <recommendedName>
        <fullName evidence="1">pyridoxal kinase</fullName>
        <ecNumber evidence="1">2.7.1.35</ecNumber>
    </recommendedName>
</protein>
<keyword evidence="4 7" id="KW-0418">Kinase</keyword>
<organism evidence="7 8">
    <name type="scientific">Loigolactobacillus jiayinensis</name>
    <dbReference type="NCBI Taxonomy" id="2486016"/>
    <lineage>
        <taxon>Bacteria</taxon>
        <taxon>Bacillati</taxon>
        <taxon>Bacillota</taxon>
        <taxon>Bacilli</taxon>
        <taxon>Lactobacillales</taxon>
        <taxon>Lactobacillaceae</taxon>
        <taxon>Loigolactobacillus</taxon>
    </lineage>
</organism>
<proteinExistence type="predicted"/>
<dbReference type="EC" id="2.7.1.35" evidence="1"/>
<gene>
    <name evidence="7" type="ORF">ACFQGP_10910</name>
</gene>
<name>A0ABW1REK2_9LACO</name>
<dbReference type="EMBL" id="JBHSSL010000090">
    <property type="protein sequence ID" value="MFC6171072.1"/>
    <property type="molecule type" value="Genomic_DNA"/>
</dbReference>
<dbReference type="InterPro" id="IPR013749">
    <property type="entry name" value="PM/HMP-P_kinase-1"/>
</dbReference>
<reference evidence="8" key="1">
    <citation type="journal article" date="2019" name="Int. J. Syst. Evol. Microbiol.">
        <title>The Global Catalogue of Microorganisms (GCM) 10K type strain sequencing project: providing services to taxonomists for standard genome sequencing and annotation.</title>
        <authorList>
            <consortium name="The Broad Institute Genomics Platform"/>
            <consortium name="The Broad Institute Genome Sequencing Center for Infectious Disease"/>
            <person name="Wu L."/>
            <person name="Ma J."/>
        </authorList>
    </citation>
    <scope>NUCLEOTIDE SEQUENCE [LARGE SCALE GENOMIC DNA]</scope>
    <source>
        <strain evidence="8">CCM 8904</strain>
    </source>
</reference>
<feature type="domain" description="Pyridoxamine kinase/Phosphomethylpyrimidine kinase" evidence="6">
    <location>
        <begin position="80"/>
        <end position="255"/>
    </location>
</feature>
<keyword evidence="3" id="KW-0547">Nucleotide-binding</keyword>
<dbReference type="PANTHER" id="PTHR10534:SF2">
    <property type="entry name" value="PYRIDOXAL KINASE"/>
    <property type="match status" value="1"/>
</dbReference>
<dbReference type="Proteomes" id="UP001596289">
    <property type="component" value="Unassembled WGS sequence"/>
</dbReference>
<evidence type="ECO:0000256" key="2">
    <source>
        <dbReference type="ARBA" id="ARBA00022679"/>
    </source>
</evidence>
<dbReference type="InterPro" id="IPR029056">
    <property type="entry name" value="Ribokinase-like"/>
</dbReference>
<dbReference type="PANTHER" id="PTHR10534">
    <property type="entry name" value="PYRIDOXAL KINASE"/>
    <property type="match status" value="1"/>
</dbReference>
<dbReference type="Gene3D" id="3.40.1190.20">
    <property type="match status" value="1"/>
</dbReference>
<keyword evidence="5" id="KW-0067">ATP-binding</keyword>